<evidence type="ECO:0000256" key="4">
    <source>
        <dbReference type="ARBA" id="ARBA00023136"/>
    </source>
</evidence>
<evidence type="ECO:0000256" key="2">
    <source>
        <dbReference type="ARBA" id="ARBA00022692"/>
    </source>
</evidence>
<dbReference type="GO" id="GO:0016765">
    <property type="term" value="F:transferase activity, transferring alkyl or aryl (other than methyl) groups"/>
    <property type="evidence" value="ECO:0007669"/>
    <property type="project" value="InterPro"/>
</dbReference>
<dbReference type="EMBL" id="MGBG01000006">
    <property type="protein sequence ID" value="OGK66581.1"/>
    <property type="molecule type" value="Genomic_DNA"/>
</dbReference>
<dbReference type="Gene3D" id="1.10.357.140">
    <property type="entry name" value="UbiA prenyltransferase"/>
    <property type="match status" value="1"/>
</dbReference>
<sequence>MLSFSFFKQQPTLKNRLYYVFKAARPSQWLKNSVVYIAILFNGMLFDPKLFWYSTYTFLIFSAISSASYIFNDIVDAPLDRKHPAKRHRPIASGKLSLPDATFALFLIVITTITASLFLRVSLAILVIVFFLLHVIYSLYLKKQVLFDIFAISASFMVRLFAGELITGYHVPVWMWLTVFFFSLFIASVKRHSEIVNQGTATRTVLKDYTMQMLQFLVTTFAAMTIIAYSLYSFVEEPPHIRTKLSLLIEPFFRAAETRKWFMLTIPFAVFAIMRYAQLLYEYREGEAPEKIITKDKILVTTLGLWGLILISLIYIL</sequence>
<feature type="transmembrane region" description="Helical" evidence="5">
    <location>
        <begin position="298"/>
        <end position="316"/>
    </location>
</feature>
<feature type="transmembrane region" description="Helical" evidence="5">
    <location>
        <begin position="52"/>
        <end position="75"/>
    </location>
</feature>
<evidence type="ECO:0000256" key="5">
    <source>
        <dbReference type="SAM" id="Phobius"/>
    </source>
</evidence>
<feature type="transmembrane region" description="Helical" evidence="5">
    <location>
        <begin position="174"/>
        <end position="192"/>
    </location>
</feature>
<gene>
    <name evidence="6" type="ORF">A2209_01130</name>
</gene>
<dbReference type="Pfam" id="PF01040">
    <property type="entry name" value="UbiA"/>
    <property type="match status" value="1"/>
</dbReference>
<feature type="transmembrane region" description="Helical" evidence="5">
    <location>
        <begin position="96"/>
        <end position="115"/>
    </location>
</feature>
<dbReference type="InterPro" id="IPR000537">
    <property type="entry name" value="UbiA_prenyltransferase"/>
</dbReference>
<evidence type="ECO:0008006" key="8">
    <source>
        <dbReference type="Google" id="ProtNLM"/>
    </source>
</evidence>
<organism evidence="6 7">
    <name type="scientific">Candidatus Roizmanbacteria bacterium RIFOXYA1_FULL_41_12</name>
    <dbReference type="NCBI Taxonomy" id="1802082"/>
    <lineage>
        <taxon>Bacteria</taxon>
        <taxon>Candidatus Roizmaniibacteriota</taxon>
    </lineage>
</organism>
<comment type="caution">
    <text evidence="6">The sequence shown here is derived from an EMBL/GenBank/DDBJ whole genome shotgun (WGS) entry which is preliminary data.</text>
</comment>
<feature type="transmembrane region" description="Helical" evidence="5">
    <location>
        <begin position="213"/>
        <end position="235"/>
    </location>
</feature>
<proteinExistence type="predicted"/>
<dbReference type="GO" id="GO:0016020">
    <property type="term" value="C:membrane"/>
    <property type="evidence" value="ECO:0007669"/>
    <property type="project" value="UniProtKB-SubCell"/>
</dbReference>
<dbReference type="AlphaFoldDB" id="A0A1F7KFD7"/>
<keyword evidence="4 5" id="KW-0472">Membrane</keyword>
<evidence type="ECO:0000313" key="6">
    <source>
        <dbReference type="EMBL" id="OGK66581.1"/>
    </source>
</evidence>
<keyword evidence="2 5" id="KW-0812">Transmembrane</keyword>
<feature type="transmembrane region" description="Helical" evidence="5">
    <location>
        <begin position="121"/>
        <end position="140"/>
    </location>
</feature>
<comment type="subcellular location">
    <subcellularLocation>
        <location evidence="1">Membrane</location>
        <topology evidence="1">Multi-pass membrane protein</topology>
    </subcellularLocation>
</comment>
<evidence type="ECO:0000256" key="1">
    <source>
        <dbReference type="ARBA" id="ARBA00004141"/>
    </source>
</evidence>
<evidence type="ECO:0000256" key="3">
    <source>
        <dbReference type="ARBA" id="ARBA00022989"/>
    </source>
</evidence>
<dbReference type="CDD" id="cd13963">
    <property type="entry name" value="PT_UbiA_2"/>
    <property type="match status" value="1"/>
</dbReference>
<dbReference type="Proteomes" id="UP000178450">
    <property type="component" value="Unassembled WGS sequence"/>
</dbReference>
<reference evidence="6 7" key="1">
    <citation type="journal article" date="2016" name="Nat. Commun.">
        <title>Thousands of microbial genomes shed light on interconnected biogeochemical processes in an aquifer system.</title>
        <authorList>
            <person name="Anantharaman K."/>
            <person name="Brown C.T."/>
            <person name="Hug L.A."/>
            <person name="Sharon I."/>
            <person name="Castelle C.J."/>
            <person name="Probst A.J."/>
            <person name="Thomas B.C."/>
            <person name="Singh A."/>
            <person name="Wilkins M.J."/>
            <person name="Karaoz U."/>
            <person name="Brodie E.L."/>
            <person name="Williams K.H."/>
            <person name="Hubbard S.S."/>
            <person name="Banfield J.F."/>
        </authorList>
    </citation>
    <scope>NUCLEOTIDE SEQUENCE [LARGE SCALE GENOMIC DNA]</scope>
</reference>
<keyword evidence="3 5" id="KW-1133">Transmembrane helix</keyword>
<feature type="transmembrane region" description="Helical" evidence="5">
    <location>
        <begin position="261"/>
        <end position="277"/>
    </location>
</feature>
<protein>
    <recommendedName>
        <fullName evidence="8">Phosphoribose diphosphate--decaprenyl-phosphate phosphoribosyltransferase</fullName>
    </recommendedName>
</protein>
<name>A0A1F7KFD7_9BACT</name>
<dbReference type="InterPro" id="IPR044878">
    <property type="entry name" value="UbiA_sf"/>
</dbReference>
<evidence type="ECO:0000313" key="7">
    <source>
        <dbReference type="Proteomes" id="UP000178450"/>
    </source>
</evidence>
<accession>A0A1F7KFD7</accession>